<sequence length="435" mass="45598">GIPGPAGNTGSLGYPGRINTQGPEGTPGNPGQRGRPGNKGSSGIAGLAGYPGIRGVKGLPGMPGTNGAPGLKGEQGLQGHPGKQGKRGLPGMQGDQGPPGDPGLKGKTGELGDRGLMGFQGFPGPKGPEGHIGLVGILGPKGPAGQIGYTGPIGQEGVIGPMGKPVSLSPVSCYLGPQGPRGHPGPPGPPGTPGPRVSTQKQMDINAAIQALIESNGALQMESYQNTEVTVLDHSAEIFKTLHYLSNLLHSIKNPLGTRDNPARICRDLLNCERKVSDGKYWIDPNIGCPSDAIEVFCNFTAGGQTCLSPVSVTKLEFGIGKVQMNFLHLLSSEATHTITIHCLNTPVWGTNEADAQKTSVSFKGWNGQIFEANTLLEPKVFTDECMIQDGSWHKTEFFFQTQDTTDLPVVQMHTFLHLKPGQQHYLESGSVCFL</sequence>
<dbReference type="EMBL" id="AGCU01066499">
    <property type="status" value="NOT_ANNOTATED_CDS"/>
    <property type="molecule type" value="Genomic_DNA"/>
</dbReference>
<dbReference type="Ensembl" id="ENSPSIT00000013944.1">
    <property type="protein sequence ID" value="ENSPSIP00000013879.1"/>
    <property type="gene ID" value="ENSPSIG00000012330.1"/>
</dbReference>
<dbReference type="EMBL" id="AGCU01066494">
    <property type="status" value="NOT_ANNOTATED_CDS"/>
    <property type="molecule type" value="Genomic_DNA"/>
</dbReference>
<dbReference type="EMBL" id="AGCU01066498">
    <property type="status" value="NOT_ANNOTATED_CDS"/>
    <property type="molecule type" value="Genomic_DNA"/>
</dbReference>
<feature type="compositionally biased region" description="Low complexity" evidence="5">
    <location>
        <begin position="26"/>
        <end position="39"/>
    </location>
</feature>
<dbReference type="Gene3D" id="2.60.120.1000">
    <property type="match status" value="2"/>
</dbReference>
<dbReference type="GO" id="GO:0005581">
    <property type="term" value="C:collagen trimer"/>
    <property type="evidence" value="ECO:0007669"/>
    <property type="project" value="UniProtKB-KW"/>
</dbReference>
<keyword evidence="8" id="KW-1185">Reference proteome</keyword>
<evidence type="ECO:0000256" key="1">
    <source>
        <dbReference type="ARBA" id="ARBA00004498"/>
    </source>
</evidence>
<accession>K7G0R9</accession>
<dbReference type="GO" id="GO:0031012">
    <property type="term" value="C:extracellular matrix"/>
    <property type="evidence" value="ECO:0007669"/>
    <property type="project" value="TreeGrafter"/>
</dbReference>
<dbReference type="EMBL" id="AGCU01066501">
    <property type="status" value="NOT_ANNOTATED_CDS"/>
    <property type="molecule type" value="Genomic_DNA"/>
</dbReference>
<dbReference type="GO" id="GO:0005615">
    <property type="term" value="C:extracellular space"/>
    <property type="evidence" value="ECO:0007669"/>
    <property type="project" value="TreeGrafter"/>
</dbReference>
<dbReference type="EMBL" id="AGCU01066502">
    <property type="status" value="NOT_ANNOTATED_CDS"/>
    <property type="molecule type" value="Genomic_DNA"/>
</dbReference>
<dbReference type="AlphaFoldDB" id="K7G0R9"/>
<evidence type="ECO:0000313" key="7">
    <source>
        <dbReference type="Ensembl" id="ENSPSIP00000013879.1"/>
    </source>
</evidence>
<reference evidence="8" key="2">
    <citation type="journal article" date="2013" name="Nat. Genet.">
        <title>The draft genomes of soft-shell turtle and green sea turtle yield insights into the development and evolution of the turtle-specific body plan.</title>
        <authorList>
            <person name="Wang Z."/>
            <person name="Pascual-Anaya J."/>
            <person name="Zadissa A."/>
            <person name="Li W."/>
            <person name="Niimura Y."/>
            <person name="Huang Z."/>
            <person name="Li C."/>
            <person name="White S."/>
            <person name="Xiong Z."/>
            <person name="Fang D."/>
            <person name="Wang B."/>
            <person name="Ming Y."/>
            <person name="Chen Y."/>
            <person name="Zheng Y."/>
            <person name="Kuraku S."/>
            <person name="Pignatelli M."/>
            <person name="Herrero J."/>
            <person name="Beal K."/>
            <person name="Nozawa M."/>
            <person name="Li Q."/>
            <person name="Wang J."/>
            <person name="Zhang H."/>
            <person name="Yu L."/>
            <person name="Shigenobu S."/>
            <person name="Wang J."/>
            <person name="Liu J."/>
            <person name="Flicek P."/>
            <person name="Searle S."/>
            <person name="Wang J."/>
            <person name="Kuratani S."/>
            <person name="Yin Y."/>
            <person name="Aken B."/>
            <person name="Zhang G."/>
            <person name="Irie N."/>
        </authorList>
    </citation>
    <scope>NUCLEOTIDE SEQUENCE [LARGE SCALE GENOMIC DNA]</scope>
    <source>
        <strain evidence="8">Daiwa-1</strain>
    </source>
</reference>
<comment type="subcellular location">
    <subcellularLocation>
        <location evidence="1">Secreted</location>
        <location evidence="1">Extracellular space</location>
        <location evidence="1">Extracellular matrix</location>
    </subcellularLocation>
</comment>
<dbReference type="Proteomes" id="UP000007267">
    <property type="component" value="Unassembled WGS sequence"/>
</dbReference>
<dbReference type="GeneTree" id="ENSGT00940000163583"/>
<dbReference type="InterPro" id="IPR000885">
    <property type="entry name" value="Fib_collagen_C"/>
</dbReference>
<dbReference type="Gene3D" id="1.20.5.320">
    <property type="entry name" value="6-Phosphogluconate Dehydrogenase, domain 3"/>
    <property type="match status" value="1"/>
</dbReference>
<protein>
    <recommendedName>
        <fullName evidence="6">Fibrillar collagen NC1 domain-containing protein</fullName>
    </recommendedName>
</protein>
<reference evidence="7" key="4">
    <citation type="submission" date="2025-09" db="UniProtKB">
        <authorList>
            <consortium name="Ensembl"/>
        </authorList>
    </citation>
    <scope>IDENTIFICATION</scope>
</reference>
<dbReference type="InterPro" id="IPR050149">
    <property type="entry name" value="Collagen_superfamily"/>
</dbReference>
<dbReference type="HOGENOM" id="CLU_001074_19_2_1"/>
<dbReference type="PROSITE" id="PS51461">
    <property type="entry name" value="NC1_FIB"/>
    <property type="match status" value="1"/>
</dbReference>
<evidence type="ECO:0000256" key="5">
    <source>
        <dbReference type="SAM" id="MobiDB-lite"/>
    </source>
</evidence>
<dbReference type="FunFam" id="2.60.120.1000:FF:000003">
    <property type="entry name" value="Collagen alpha-1(XXVII) chain B"/>
    <property type="match status" value="1"/>
</dbReference>
<dbReference type="FunFam" id="2.60.120.1000:FF:000008">
    <property type="entry name" value="collagen alpha-1(XXIV) chain isoform X1"/>
    <property type="match status" value="1"/>
</dbReference>
<dbReference type="EMBL" id="AGCU01066493">
    <property type="status" value="NOT_ANNOTATED_CDS"/>
    <property type="molecule type" value="Genomic_DNA"/>
</dbReference>
<dbReference type="EMBL" id="AGCU01066495">
    <property type="status" value="NOT_ANNOTATED_CDS"/>
    <property type="molecule type" value="Genomic_DNA"/>
</dbReference>
<dbReference type="GO" id="GO:0005201">
    <property type="term" value="F:extracellular matrix structural constituent"/>
    <property type="evidence" value="ECO:0007669"/>
    <property type="project" value="InterPro"/>
</dbReference>
<feature type="compositionally biased region" description="Pro residues" evidence="5">
    <location>
        <begin position="183"/>
        <end position="193"/>
    </location>
</feature>
<evidence type="ECO:0000256" key="4">
    <source>
        <dbReference type="ARBA" id="ARBA00023119"/>
    </source>
</evidence>
<feature type="region of interest" description="Disordered" evidence="5">
    <location>
        <begin position="1"/>
        <end position="112"/>
    </location>
</feature>
<dbReference type="EMBL" id="AGCU01066500">
    <property type="status" value="NOT_ANNOTATED_CDS"/>
    <property type="molecule type" value="Genomic_DNA"/>
</dbReference>
<reference evidence="7" key="3">
    <citation type="submission" date="2025-08" db="UniProtKB">
        <authorList>
            <consortium name="Ensembl"/>
        </authorList>
    </citation>
    <scope>IDENTIFICATION</scope>
</reference>
<reference evidence="8" key="1">
    <citation type="submission" date="2011-10" db="EMBL/GenBank/DDBJ databases">
        <authorList>
            <consortium name="Soft-shell Turtle Genome Consortium"/>
        </authorList>
    </citation>
    <scope>NUCLEOTIDE SEQUENCE [LARGE SCALE GENOMIC DNA]</scope>
    <source>
        <strain evidence="8">Daiwa-1</strain>
    </source>
</reference>
<dbReference type="EMBL" id="AGCU01066497">
    <property type="status" value="NOT_ANNOTATED_CDS"/>
    <property type="molecule type" value="Genomic_DNA"/>
</dbReference>
<dbReference type="Pfam" id="PF01410">
    <property type="entry name" value="COLFI"/>
    <property type="match status" value="2"/>
</dbReference>
<dbReference type="PANTHER" id="PTHR24023:SF1082">
    <property type="entry name" value="COLLAGEN TRIPLE HELIX REPEAT"/>
    <property type="match status" value="1"/>
</dbReference>
<dbReference type="PANTHER" id="PTHR24023">
    <property type="entry name" value="COLLAGEN ALPHA"/>
    <property type="match status" value="1"/>
</dbReference>
<feature type="domain" description="Fibrillar collagen NC1" evidence="6">
    <location>
        <begin position="236"/>
        <end position="435"/>
    </location>
</feature>
<organism evidence="7 8">
    <name type="scientific">Pelodiscus sinensis</name>
    <name type="common">Chinese softshell turtle</name>
    <name type="synonym">Trionyx sinensis</name>
    <dbReference type="NCBI Taxonomy" id="13735"/>
    <lineage>
        <taxon>Eukaryota</taxon>
        <taxon>Metazoa</taxon>
        <taxon>Chordata</taxon>
        <taxon>Craniata</taxon>
        <taxon>Vertebrata</taxon>
        <taxon>Euteleostomi</taxon>
        <taxon>Archelosauria</taxon>
        <taxon>Testudinata</taxon>
        <taxon>Testudines</taxon>
        <taxon>Cryptodira</taxon>
        <taxon>Trionychia</taxon>
        <taxon>Trionychidae</taxon>
        <taxon>Pelodiscus</taxon>
    </lineage>
</organism>
<dbReference type="SMART" id="SM00038">
    <property type="entry name" value="COLFI"/>
    <property type="match status" value="1"/>
</dbReference>
<name>K7G0R9_PELSI</name>
<keyword evidence="2" id="KW-0964">Secreted</keyword>
<evidence type="ECO:0000313" key="8">
    <source>
        <dbReference type="Proteomes" id="UP000007267"/>
    </source>
</evidence>
<dbReference type="EMBL" id="AGCU01066496">
    <property type="status" value="NOT_ANNOTATED_CDS"/>
    <property type="molecule type" value="Genomic_DNA"/>
</dbReference>
<proteinExistence type="predicted"/>
<evidence type="ECO:0000256" key="2">
    <source>
        <dbReference type="ARBA" id="ARBA00022525"/>
    </source>
</evidence>
<keyword evidence="3" id="KW-0272">Extracellular matrix</keyword>
<feature type="region of interest" description="Disordered" evidence="5">
    <location>
        <begin position="175"/>
        <end position="198"/>
    </location>
</feature>
<evidence type="ECO:0000259" key="6">
    <source>
        <dbReference type="PROSITE" id="PS51461"/>
    </source>
</evidence>
<evidence type="ECO:0000256" key="3">
    <source>
        <dbReference type="ARBA" id="ARBA00022530"/>
    </source>
</evidence>
<keyword evidence="4" id="KW-0176">Collagen</keyword>
<feature type="compositionally biased region" description="Low complexity" evidence="5">
    <location>
        <begin position="89"/>
        <end position="98"/>
    </location>
</feature>